<dbReference type="Pfam" id="PF09357">
    <property type="entry name" value="RteC"/>
    <property type="match status" value="1"/>
</dbReference>
<dbReference type="RefSeq" id="WP_354662719.1">
    <property type="nucleotide sequence ID" value="NZ_JBEXAC010000002.1"/>
</dbReference>
<evidence type="ECO:0000313" key="2">
    <source>
        <dbReference type="Proteomes" id="UP001549749"/>
    </source>
</evidence>
<dbReference type="EMBL" id="JBEXAC010000002">
    <property type="protein sequence ID" value="MET7000159.1"/>
    <property type="molecule type" value="Genomic_DNA"/>
</dbReference>
<organism evidence="1 2">
    <name type="scientific">Chitinophaga defluvii</name>
    <dbReference type="NCBI Taxonomy" id="3163343"/>
    <lineage>
        <taxon>Bacteria</taxon>
        <taxon>Pseudomonadati</taxon>
        <taxon>Bacteroidota</taxon>
        <taxon>Chitinophagia</taxon>
        <taxon>Chitinophagales</taxon>
        <taxon>Chitinophagaceae</taxon>
        <taxon>Chitinophaga</taxon>
    </lineage>
</organism>
<protein>
    <submittedName>
        <fullName evidence="1">RteC domain-containing protein</fullName>
    </submittedName>
</protein>
<evidence type="ECO:0000313" key="1">
    <source>
        <dbReference type="EMBL" id="MET7000159.1"/>
    </source>
</evidence>
<sequence length="184" mass="21486">MIKSSKKLVNKMTVALRAVNGEKGINSCWAQEGLKISEACIGELYELFNTEGFEDDAAEIEFFKDLSPKFLGKYIYFFALRKIAVDYAKAAGSRYDYLKEQDNYYSLFIEERKERYDALLSEELDELHFLRRKGEIEGLHEYSPVMDHRLCTPGSLLLSEIRAYSELRNDIRKEIQWLLNGRNK</sequence>
<dbReference type="InterPro" id="IPR018534">
    <property type="entry name" value="Tet_reg_excision_RteC"/>
</dbReference>
<comment type="caution">
    <text evidence="1">The sequence shown here is derived from an EMBL/GenBank/DDBJ whole genome shotgun (WGS) entry which is preliminary data.</text>
</comment>
<name>A0ABV2TDH9_9BACT</name>
<dbReference type="Proteomes" id="UP001549749">
    <property type="component" value="Unassembled WGS sequence"/>
</dbReference>
<proteinExistence type="predicted"/>
<keyword evidence="2" id="KW-1185">Reference proteome</keyword>
<gene>
    <name evidence="1" type="ORF">ABR189_22400</name>
</gene>
<reference evidence="1 2" key="1">
    <citation type="submission" date="2024-06" db="EMBL/GenBank/DDBJ databases">
        <title>Chitinophaga defluvii sp. nov., isolated from municipal sewage.</title>
        <authorList>
            <person name="Zhang L."/>
        </authorList>
    </citation>
    <scope>NUCLEOTIDE SEQUENCE [LARGE SCALE GENOMIC DNA]</scope>
    <source>
        <strain evidence="1 2">H8</strain>
    </source>
</reference>
<accession>A0ABV2TDH9</accession>